<dbReference type="Proteomes" id="UP001209922">
    <property type="component" value="Unassembled WGS sequence"/>
</dbReference>
<reference evidence="2 3" key="1">
    <citation type="submission" date="2022-10" db="EMBL/GenBank/DDBJ databases">
        <title>Xanthomonas sp. H13-6.</title>
        <authorList>
            <person name="Liu X."/>
            <person name="Deng Z."/>
            <person name="Jiang Y."/>
            <person name="Yu T."/>
            <person name="Ai J."/>
        </authorList>
    </citation>
    <scope>NUCLEOTIDE SEQUENCE [LARGE SCALE GENOMIC DNA]</scope>
    <source>
        <strain evidence="2 3">H13-6</strain>
    </source>
</reference>
<feature type="transmembrane region" description="Helical" evidence="1">
    <location>
        <begin position="12"/>
        <end position="37"/>
    </location>
</feature>
<feature type="transmembrane region" description="Helical" evidence="1">
    <location>
        <begin position="52"/>
        <end position="73"/>
    </location>
</feature>
<accession>A0ABT3JUJ8</accession>
<gene>
    <name evidence="2" type="ORF">OK345_06565</name>
</gene>
<feature type="transmembrane region" description="Helical" evidence="1">
    <location>
        <begin position="85"/>
        <end position="110"/>
    </location>
</feature>
<proteinExistence type="predicted"/>
<name>A0ABT3JUJ8_9XANT</name>
<keyword evidence="1" id="KW-0472">Membrane</keyword>
<evidence type="ECO:0000256" key="1">
    <source>
        <dbReference type="SAM" id="Phobius"/>
    </source>
</evidence>
<keyword evidence="3" id="KW-1185">Reference proteome</keyword>
<dbReference type="RefSeq" id="WP_265127119.1">
    <property type="nucleotide sequence ID" value="NZ_JAPCHY010000004.1"/>
</dbReference>
<protein>
    <submittedName>
        <fullName evidence="2">Uncharacterized protein</fullName>
    </submittedName>
</protein>
<dbReference type="EMBL" id="JAPCHY010000004">
    <property type="protein sequence ID" value="MCW4472161.1"/>
    <property type="molecule type" value="Genomic_DNA"/>
</dbReference>
<organism evidence="2 3">
    <name type="scientific">Xanthomonas chitinilytica</name>
    <dbReference type="NCBI Taxonomy" id="2989819"/>
    <lineage>
        <taxon>Bacteria</taxon>
        <taxon>Pseudomonadati</taxon>
        <taxon>Pseudomonadota</taxon>
        <taxon>Gammaproteobacteria</taxon>
        <taxon>Lysobacterales</taxon>
        <taxon>Lysobacteraceae</taxon>
        <taxon>Xanthomonas</taxon>
    </lineage>
</organism>
<sequence length="128" mass="13560">MPLAQSRLGTLSTLFWIWGGLQLLVIGFIGLVALVGYQAEAANDFSDPNARFAFALLGLAGGFSLLLMTLNVLAAISLRQARRPLLCQVAAGLACLSIPFGTALGIFTLITLQRPEVRALFQGDGVRA</sequence>
<keyword evidence="1" id="KW-0812">Transmembrane</keyword>
<keyword evidence="1" id="KW-1133">Transmembrane helix</keyword>
<evidence type="ECO:0000313" key="2">
    <source>
        <dbReference type="EMBL" id="MCW4472161.1"/>
    </source>
</evidence>
<evidence type="ECO:0000313" key="3">
    <source>
        <dbReference type="Proteomes" id="UP001209922"/>
    </source>
</evidence>
<comment type="caution">
    <text evidence="2">The sequence shown here is derived from an EMBL/GenBank/DDBJ whole genome shotgun (WGS) entry which is preliminary data.</text>
</comment>